<feature type="transmembrane region" description="Helical" evidence="1">
    <location>
        <begin position="21"/>
        <end position="39"/>
    </location>
</feature>
<dbReference type="EMBL" id="GBXM01099042">
    <property type="protein sequence ID" value="JAH09535.1"/>
    <property type="molecule type" value="Transcribed_RNA"/>
</dbReference>
<proteinExistence type="predicted"/>
<organism evidence="2">
    <name type="scientific">Anguilla anguilla</name>
    <name type="common">European freshwater eel</name>
    <name type="synonym">Muraena anguilla</name>
    <dbReference type="NCBI Taxonomy" id="7936"/>
    <lineage>
        <taxon>Eukaryota</taxon>
        <taxon>Metazoa</taxon>
        <taxon>Chordata</taxon>
        <taxon>Craniata</taxon>
        <taxon>Vertebrata</taxon>
        <taxon>Euteleostomi</taxon>
        <taxon>Actinopterygii</taxon>
        <taxon>Neopterygii</taxon>
        <taxon>Teleostei</taxon>
        <taxon>Anguilliformes</taxon>
        <taxon>Anguillidae</taxon>
        <taxon>Anguilla</taxon>
    </lineage>
</organism>
<protein>
    <submittedName>
        <fullName evidence="2">Uncharacterized protein</fullName>
    </submittedName>
</protein>
<evidence type="ECO:0000256" key="1">
    <source>
        <dbReference type="SAM" id="Phobius"/>
    </source>
</evidence>
<name>A0A0E9PZM7_ANGAN</name>
<reference evidence="2" key="2">
    <citation type="journal article" date="2015" name="Fish Shellfish Immunol.">
        <title>Early steps in the European eel (Anguilla anguilla)-Vibrio vulnificus interaction in the gills: Role of the RtxA13 toxin.</title>
        <authorList>
            <person name="Callol A."/>
            <person name="Pajuelo D."/>
            <person name="Ebbesson L."/>
            <person name="Teles M."/>
            <person name="MacKenzie S."/>
            <person name="Amaro C."/>
        </authorList>
    </citation>
    <scope>NUCLEOTIDE SEQUENCE</scope>
</reference>
<reference evidence="2" key="1">
    <citation type="submission" date="2014-11" db="EMBL/GenBank/DDBJ databases">
        <authorList>
            <person name="Amaro Gonzalez C."/>
        </authorList>
    </citation>
    <scope>NUCLEOTIDE SEQUENCE</scope>
</reference>
<evidence type="ECO:0000313" key="2">
    <source>
        <dbReference type="EMBL" id="JAH09535.1"/>
    </source>
</evidence>
<sequence>MKRRQIQRFSKLKTFMISKPLFFLLVFCLCFRYAFYISTSKELVD</sequence>
<dbReference type="AlphaFoldDB" id="A0A0E9PZM7"/>
<accession>A0A0E9PZM7</accession>
<keyword evidence="1" id="KW-0812">Transmembrane</keyword>
<keyword evidence="1" id="KW-0472">Membrane</keyword>
<keyword evidence="1" id="KW-1133">Transmembrane helix</keyword>